<dbReference type="AlphaFoldDB" id="A0A7W7Y3Y9"/>
<protein>
    <recommendedName>
        <fullName evidence="3">Uracil-DNA glycosylase</fullName>
    </recommendedName>
</protein>
<evidence type="ECO:0000313" key="2">
    <source>
        <dbReference type="Proteomes" id="UP000528322"/>
    </source>
</evidence>
<gene>
    <name evidence="1" type="ORF">HNR37_000934</name>
</gene>
<evidence type="ECO:0000313" key="1">
    <source>
        <dbReference type="EMBL" id="MBB5021622.1"/>
    </source>
</evidence>
<accession>A0A7W7Y3Y9</accession>
<reference evidence="1 2" key="1">
    <citation type="submission" date="2020-08" db="EMBL/GenBank/DDBJ databases">
        <title>Genomic Encyclopedia of Type Strains, Phase IV (KMG-IV): sequencing the most valuable type-strain genomes for metagenomic binning, comparative biology and taxonomic classification.</title>
        <authorList>
            <person name="Goeker M."/>
        </authorList>
    </citation>
    <scope>NUCLEOTIDE SEQUENCE [LARGE SCALE GENOMIC DNA]</scope>
    <source>
        <strain evidence="1 2">DSM 22071</strain>
    </source>
</reference>
<comment type="caution">
    <text evidence="1">The sequence shown here is derived from an EMBL/GenBank/DDBJ whole genome shotgun (WGS) entry which is preliminary data.</text>
</comment>
<proteinExistence type="predicted"/>
<dbReference type="RefSeq" id="WP_183730633.1">
    <property type="nucleotide sequence ID" value="NZ_JACHID010000004.1"/>
</dbReference>
<name>A0A7W7Y3Y9_9BACT</name>
<dbReference type="Proteomes" id="UP000528322">
    <property type="component" value="Unassembled WGS sequence"/>
</dbReference>
<sequence>MSTQVSYRQRRVNCNRCSHYYITWDTGFPYGCRKLGFKSRHLPSLEVFRNSGMPCQYFDEKKR</sequence>
<dbReference type="EMBL" id="JACHID010000004">
    <property type="protein sequence ID" value="MBB5021622.1"/>
    <property type="molecule type" value="Genomic_DNA"/>
</dbReference>
<organism evidence="1 2">
    <name type="scientific">Desulfurispira natronophila</name>
    <dbReference type="NCBI Taxonomy" id="682562"/>
    <lineage>
        <taxon>Bacteria</taxon>
        <taxon>Pseudomonadati</taxon>
        <taxon>Chrysiogenota</taxon>
        <taxon>Chrysiogenia</taxon>
        <taxon>Chrysiogenales</taxon>
        <taxon>Chrysiogenaceae</taxon>
        <taxon>Desulfurispira</taxon>
    </lineage>
</organism>
<keyword evidence="2" id="KW-1185">Reference proteome</keyword>
<evidence type="ECO:0008006" key="3">
    <source>
        <dbReference type="Google" id="ProtNLM"/>
    </source>
</evidence>